<feature type="domain" description="Transcription regulator TrmB N-terminal" evidence="1">
    <location>
        <begin position="11"/>
        <end position="80"/>
    </location>
</feature>
<dbReference type="InterPro" id="IPR051797">
    <property type="entry name" value="TrmB-like"/>
</dbReference>
<dbReference type="InterPro" id="IPR002831">
    <property type="entry name" value="Tscrpt_reg_TrmB_N"/>
</dbReference>
<proteinExistence type="predicted"/>
<gene>
    <name evidence="2" type="ORF">KTAU_25450</name>
</gene>
<dbReference type="CDD" id="cd09124">
    <property type="entry name" value="PLDc_like_TrmB_middle"/>
    <property type="match status" value="1"/>
</dbReference>
<accession>A0A5J4K5H8</accession>
<sequence length="290" mass="31778">MAQPDSLIDLLQQLGFTQYEAQCYLGLLRQHPLNGSQLSTVSGVPRSMVYQTLDRLEAKEAVVRIRREPGEPQQYEPVAPRLVIARLSAQFQATCEQAEAALSALEETPTADIVLNIVGTDEILRRAAMLVRQARLRLGLMGGSQELAALAPELRAAVARGVVPRLVSIGPAPQVDGQIITFLGENVSAPTRFLVVIADAASLLMATFAPDAQATAVLTENPLLARLLSAFLNTEYYLVRAANRHPALVGQMLEEVLEPEDRERYARILGFFQRRARSVQPEADEKESTP</sequence>
<evidence type="ECO:0000313" key="3">
    <source>
        <dbReference type="Proteomes" id="UP000334820"/>
    </source>
</evidence>
<dbReference type="RefSeq" id="WP_151728600.1">
    <property type="nucleotide sequence ID" value="NZ_BKZV01000003.1"/>
</dbReference>
<evidence type="ECO:0000313" key="2">
    <source>
        <dbReference type="EMBL" id="GER83908.1"/>
    </source>
</evidence>
<dbReference type="InterPro" id="IPR036388">
    <property type="entry name" value="WH-like_DNA-bd_sf"/>
</dbReference>
<dbReference type="PANTHER" id="PTHR34293">
    <property type="entry name" value="HTH-TYPE TRANSCRIPTIONAL REGULATOR TRMBL2"/>
    <property type="match status" value="1"/>
</dbReference>
<dbReference type="PANTHER" id="PTHR34293:SF1">
    <property type="entry name" value="HTH-TYPE TRANSCRIPTIONAL REGULATOR TRMBL2"/>
    <property type="match status" value="1"/>
</dbReference>
<dbReference type="EMBL" id="BKZV01000003">
    <property type="protein sequence ID" value="GER83908.1"/>
    <property type="molecule type" value="Genomic_DNA"/>
</dbReference>
<keyword evidence="3" id="KW-1185">Reference proteome</keyword>
<protein>
    <recommendedName>
        <fullName evidence="1">Transcription regulator TrmB N-terminal domain-containing protein</fullName>
    </recommendedName>
</protein>
<dbReference type="Pfam" id="PF01978">
    <property type="entry name" value="TrmB"/>
    <property type="match status" value="1"/>
</dbReference>
<dbReference type="AlphaFoldDB" id="A0A5J4K5H8"/>
<comment type="caution">
    <text evidence="2">The sequence shown here is derived from an EMBL/GenBank/DDBJ whole genome shotgun (WGS) entry which is preliminary data.</text>
</comment>
<dbReference type="SUPFAM" id="SSF46785">
    <property type="entry name" value="Winged helix' DNA-binding domain"/>
    <property type="match status" value="1"/>
</dbReference>
<evidence type="ECO:0000259" key="1">
    <source>
        <dbReference type="Pfam" id="PF01978"/>
    </source>
</evidence>
<dbReference type="Gene3D" id="1.10.10.10">
    <property type="entry name" value="Winged helix-like DNA-binding domain superfamily/Winged helix DNA-binding domain"/>
    <property type="match status" value="1"/>
</dbReference>
<dbReference type="Proteomes" id="UP000334820">
    <property type="component" value="Unassembled WGS sequence"/>
</dbReference>
<name>A0A5J4K5H8_9CHLR</name>
<dbReference type="InterPro" id="IPR036390">
    <property type="entry name" value="WH_DNA-bd_sf"/>
</dbReference>
<reference evidence="2 3" key="1">
    <citation type="journal article" date="2019" name="Int. J. Syst. Evol. Microbiol.">
        <title>Thermogemmatispora aurantia sp. nov. and Thermogemmatispora argillosa sp. nov., within the class Ktedonobacteria, and emended description of the genus Thermogemmatispora.</title>
        <authorList>
            <person name="Zheng Y."/>
            <person name="Wang C.M."/>
            <person name="Sakai Y."/>
            <person name="Abe K."/>
            <person name="Yokota A."/>
            <person name="Yabe S."/>
        </authorList>
    </citation>
    <scope>NUCLEOTIDE SEQUENCE [LARGE SCALE GENOMIC DNA]</scope>
    <source>
        <strain evidence="2 3">A1-2</strain>
    </source>
</reference>
<organism evidence="2 3">
    <name type="scientific">Thermogemmatispora aurantia</name>
    <dbReference type="NCBI Taxonomy" id="2045279"/>
    <lineage>
        <taxon>Bacteria</taxon>
        <taxon>Bacillati</taxon>
        <taxon>Chloroflexota</taxon>
        <taxon>Ktedonobacteria</taxon>
        <taxon>Thermogemmatisporales</taxon>
        <taxon>Thermogemmatisporaceae</taxon>
        <taxon>Thermogemmatispora</taxon>
    </lineage>
</organism>